<dbReference type="RefSeq" id="WP_382381794.1">
    <property type="nucleotide sequence ID" value="NZ_JBHMEZ010000003.1"/>
</dbReference>
<dbReference type="InterPro" id="IPR003593">
    <property type="entry name" value="AAA+_ATPase"/>
</dbReference>
<sequence>MMLVVTDLCKSYGKLQVLKSVNMQCKAGDICGVLGANGAGKTTLFKIILGLVKPDSGRVNLKAQGIKPIGGIVEKPALYDYLNAYDNLNLFCKSQGLKPTATDIYNRLQQVGLPIDRTDPVRNYSMGMKQRLGIAIALLNNPKSLILDEPFSGLDPLGISALRKLIIDLAEKQHLAILISSHIIDELSKICNTLYVIKEGEIIKSGSAQDIILENTTSFSFSAPNIKLSEALKCYDVKFKGEIAQVSVSTNQVPKLIQELSEEKIFITSCVPELDMDKLFQYP</sequence>
<accession>A0ABV5EZJ6</accession>
<proteinExistence type="inferred from homology"/>
<organism evidence="6 7">
    <name type="scientific">Formosa undariae</name>
    <dbReference type="NCBI Taxonomy" id="1325436"/>
    <lineage>
        <taxon>Bacteria</taxon>
        <taxon>Pseudomonadati</taxon>
        <taxon>Bacteroidota</taxon>
        <taxon>Flavobacteriia</taxon>
        <taxon>Flavobacteriales</taxon>
        <taxon>Flavobacteriaceae</taxon>
        <taxon>Formosa</taxon>
    </lineage>
</organism>
<evidence type="ECO:0000256" key="3">
    <source>
        <dbReference type="ARBA" id="ARBA00022741"/>
    </source>
</evidence>
<dbReference type="Gene3D" id="3.40.50.300">
    <property type="entry name" value="P-loop containing nucleotide triphosphate hydrolases"/>
    <property type="match status" value="1"/>
</dbReference>
<dbReference type="Pfam" id="PF00005">
    <property type="entry name" value="ABC_tran"/>
    <property type="match status" value="1"/>
</dbReference>
<dbReference type="EMBL" id="JBHMEZ010000003">
    <property type="protein sequence ID" value="MFB9052614.1"/>
    <property type="molecule type" value="Genomic_DNA"/>
</dbReference>
<evidence type="ECO:0000256" key="4">
    <source>
        <dbReference type="ARBA" id="ARBA00022840"/>
    </source>
</evidence>
<keyword evidence="3" id="KW-0547">Nucleotide-binding</keyword>
<dbReference type="InterPro" id="IPR003439">
    <property type="entry name" value="ABC_transporter-like_ATP-bd"/>
</dbReference>
<keyword evidence="7" id="KW-1185">Reference proteome</keyword>
<evidence type="ECO:0000256" key="2">
    <source>
        <dbReference type="ARBA" id="ARBA00022448"/>
    </source>
</evidence>
<keyword evidence="4 6" id="KW-0067">ATP-binding</keyword>
<gene>
    <name evidence="6" type="ORF">ACFFVB_05930</name>
</gene>
<evidence type="ECO:0000313" key="6">
    <source>
        <dbReference type="EMBL" id="MFB9052614.1"/>
    </source>
</evidence>
<dbReference type="Proteomes" id="UP001589605">
    <property type="component" value="Unassembled WGS sequence"/>
</dbReference>
<dbReference type="InterPro" id="IPR027417">
    <property type="entry name" value="P-loop_NTPase"/>
</dbReference>
<dbReference type="PROSITE" id="PS50893">
    <property type="entry name" value="ABC_TRANSPORTER_2"/>
    <property type="match status" value="1"/>
</dbReference>
<comment type="similarity">
    <text evidence="1">Belongs to the ABC transporter superfamily.</text>
</comment>
<dbReference type="SUPFAM" id="SSF52540">
    <property type="entry name" value="P-loop containing nucleoside triphosphate hydrolases"/>
    <property type="match status" value="1"/>
</dbReference>
<dbReference type="SMART" id="SM00382">
    <property type="entry name" value="AAA"/>
    <property type="match status" value="1"/>
</dbReference>
<name>A0ABV5EZJ6_9FLAO</name>
<feature type="domain" description="ABC transporter" evidence="5">
    <location>
        <begin position="3"/>
        <end position="224"/>
    </location>
</feature>
<evidence type="ECO:0000256" key="1">
    <source>
        <dbReference type="ARBA" id="ARBA00005417"/>
    </source>
</evidence>
<dbReference type="PANTHER" id="PTHR43335:SF2">
    <property type="entry name" value="ABC TRANSPORTER, ATP-BINDING PROTEIN"/>
    <property type="match status" value="1"/>
</dbReference>
<reference evidence="6 7" key="1">
    <citation type="submission" date="2024-09" db="EMBL/GenBank/DDBJ databases">
        <authorList>
            <person name="Sun Q."/>
            <person name="Mori K."/>
        </authorList>
    </citation>
    <scope>NUCLEOTIDE SEQUENCE [LARGE SCALE GENOMIC DNA]</scope>
    <source>
        <strain evidence="6 7">CECT 8286</strain>
    </source>
</reference>
<protein>
    <submittedName>
        <fullName evidence="6">ABC transporter ATP-binding protein</fullName>
    </submittedName>
</protein>
<keyword evidence="2" id="KW-0813">Transport</keyword>
<evidence type="ECO:0000259" key="5">
    <source>
        <dbReference type="PROSITE" id="PS50893"/>
    </source>
</evidence>
<evidence type="ECO:0000313" key="7">
    <source>
        <dbReference type="Proteomes" id="UP001589605"/>
    </source>
</evidence>
<dbReference type="PANTHER" id="PTHR43335">
    <property type="entry name" value="ABC TRANSPORTER, ATP-BINDING PROTEIN"/>
    <property type="match status" value="1"/>
</dbReference>
<dbReference type="GO" id="GO:0005524">
    <property type="term" value="F:ATP binding"/>
    <property type="evidence" value="ECO:0007669"/>
    <property type="project" value="UniProtKB-KW"/>
</dbReference>
<comment type="caution">
    <text evidence="6">The sequence shown here is derived from an EMBL/GenBank/DDBJ whole genome shotgun (WGS) entry which is preliminary data.</text>
</comment>